<dbReference type="AlphaFoldDB" id="A0ABC8IVJ4"/>
<sequence>MEGVPTELEARISRIADSLDKFSIIHDRDVTLATAESGMSEIQLFLGDAPPSSRSEEA</sequence>
<gene>
    <name evidence="1" type="ORF">ERUC_LOCUS3361</name>
</gene>
<proteinExistence type="predicted"/>
<evidence type="ECO:0000313" key="2">
    <source>
        <dbReference type="Proteomes" id="UP001642260"/>
    </source>
</evidence>
<comment type="caution">
    <text evidence="1">The sequence shown here is derived from an EMBL/GenBank/DDBJ whole genome shotgun (WGS) entry which is preliminary data.</text>
</comment>
<reference evidence="1 2" key="1">
    <citation type="submission" date="2022-03" db="EMBL/GenBank/DDBJ databases">
        <authorList>
            <person name="Macdonald S."/>
            <person name="Ahmed S."/>
            <person name="Newling K."/>
        </authorList>
    </citation>
    <scope>NUCLEOTIDE SEQUENCE [LARGE SCALE GENOMIC DNA]</scope>
</reference>
<accession>A0ABC8IVJ4</accession>
<protein>
    <submittedName>
        <fullName evidence="1">Uncharacterized protein</fullName>
    </submittedName>
</protein>
<dbReference type="EMBL" id="CAKOAT010058377">
    <property type="protein sequence ID" value="CAH8303238.1"/>
    <property type="molecule type" value="Genomic_DNA"/>
</dbReference>
<evidence type="ECO:0000313" key="1">
    <source>
        <dbReference type="EMBL" id="CAH8303238.1"/>
    </source>
</evidence>
<name>A0ABC8IVJ4_ERUVS</name>
<dbReference type="Proteomes" id="UP001642260">
    <property type="component" value="Unassembled WGS sequence"/>
</dbReference>
<keyword evidence="2" id="KW-1185">Reference proteome</keyword>
<organism evidence="1 2">
    <name type="scientific">Eruca vesicaria subsp. sativa</name>
    <name type="common">Garden rocket</name>
    <name type="synonym">Eruca sativa</name>
    <dbReference type="NCBI Taxonomy" id="29727"/>
    <lineage>
        <taxon>Eukaryota</taxon>
        <taxon>Viridiplantae</taxon>
        <taxon>Streptophyta</taxon>
        <taxon>Embryophyta</taxon>
        <taxon>Tracheophyta</taxon>
        <taxon>Spermatophyta</taxon>
        <taxon>Magnoliopsida</taxon>
        <taxon>eudicotyledons</taxon>
        <taxon>Gunneridae</taxon>
        <taxon>Pentapetalae</taxon>
        <taxon>rosids</taxon>
        <taxon>malvids</taxon>
        <taxon>Brassicales</taxon>
        <taxon>Brassicaceae</taxon>
        <taxon>Brassiceae</taxon>
        <taxon>Eruca</taxon>
    </lineage>
</organism>